<sequence>MRQLQRHRAVQGEDVERIGQRVRHQRAAEVEAGIGHDDADADAGRGQLPGELFADAGGGAGDDRVSSALAGVPLLPALREILVMPARLGATAAGPGSPCS</sequence>
<proteinExistence type="predicted"/>
<evidence type="ECO:0000256" key="1">
    <source>
        <dbReference type="SAM" id="MobiDB-lite"/>
    </source>
</evidence>
<reference evidence="2 3" key="1">
    <citation type="submission" date="2021-01" db="EMBL/GenBank/DDBJ databases">
        <title>Whole genome shotgun sequence of Actinoplanes deccanensis NBRC 13994.</title>
        <authorList>
            <person name="Komaki H."/>
            <person name="Tamura T."/>
        </authorList>
    </citation>
    <scope>NUCLEOTIDE SEQUENCE [LARGE SCALE GENOMIC DNA]</scope>
    <source>
        <strain evidence="2 3">NBRC 13994</strain>
    </source>
</reference>
<evidence type="ECO:0000313" key="2">
    <source>
        <dbReference type="EMBL" id="GID80122.1"/>
    </source>
</evidence>
<evidence type="ECO:0000313" key="3">
    <source>
        <dbReference type="Proteomes" id="UP000609879"/>
    </source>
</evidence>
<protein>
    <submittedName>
        <fullName evidence="2">Uncharacterized protein</fullName>
    </submittedName>
</protein>
<comment type="caution">
    <text evidence="2">The sequence shown here is derived from an EMBL/GenBank/DDBJ whole genome shotgun (WGS) entry which is preliminary data.</text>
</comment>
<name>A0ABQ3YJG5_9ACTN</name>
<accession>A0ABQ3YJG5</accession>
<feature type="region of interest" description="Disordered" evidence="1">
    <location>
        <begin position="31"/>
        <end position="59"/>
    </location>
</feature>
<keyword evidence="3" id="KW-1185">Reference proteome</keyword>
<gene>
    <name evidence="2" type="ORF">Ade02nite_87630</name>
</gene>
<dbReference type="EMBL" id="BOMI01000186">
    <property type="protein sequence ID" value="GID80122.1"/>
    <property type="molecule type" value="Genomic_DNA"/>
</dbReference>
<dbReference type="Proteomes" id="UP000609879">
    <property type="component" value="Unassembled WGS sequence"/>
</dbReference>
<organism evidence="2 3">
    <name type="scientific">Paractinoplanes deccanensis</name>
    <dbReference type="NCBI Taxonomy" id="113561"/>
    <lineage>
        <taxon>Bacteria</taxon>
        <taxon>Bacillati</taxon>
        <taxon>Actinomycetota</taxon>
        <taxon>Actinomycetes</taxon>
        <taxon>Micromonosporales</taxon>
        <taxon>Micromonosporaceae</taxon>
        <taxon>Paractinoplanes</taxon>
    </lineage>
</organism>